<feature type="compositionally biased region" description="Low complexity" evidence="1">
    <location>
        <begin position="150"/>
        <end position="168"/>
    </location>
</feature>
<feature type="compositionally biased region" description="Polar residues" evidence="1">
    <location>
        <begin position="1897"/>
        <end position="1909"/>
    </location>
</feature>
<feature type="transmembrane region" description="Helical" evidence="2">
    <location>
        <begin position="2079"/>
        <end position="2098"/>
    </location>
</feature>
<feature type="compositionally biased region" description="Low complexity" evidence="1">
    <location>
        <begin position="176"/>
        <end position="186"/>
    </location>
</feature>
<feature type="compositionally biased region" description="Pro residues" evidence="1">
    <location>
        <begin position="562"/>
        <end position="573"/>
    </location>
</feature>
<feature type="compositionally biased region" description="Low complexity" evidence="1">
    <location>
        <begin position="940"/>
        <end position="965"/>
    </location>
</feature>
<accession>A0ABQ5RYB6</accession>
<dbReference type="Proteomes" id="UP001165090">
    <property type="component" value="Unassembled WGS sequence"/>
</dbReference>
<feature type="compositionally biased region" description="Low complexity" evidence="1">
    <location>
        <begin position="574"/>
        <end position="595"/>
    </location>
</feature>
<organism evidence="3 4">
    <name type="scientific">Volvox africanus</name>
    <dbReference type="NCBI Taxonomy" id="51714"/>
    <lineage>
        <taxon>Eukaryota</taxon>
        <taxon>Viridiplantae</taxon>
        <taxon>Chlorophyta</taxon>
        <taxon>core chlorophytes</taxon>
        <taxon>Chlorophyceae</taxon>
        <taxon>CS clade</taxon>
        <taxon>Chlamydomonadales</taxon>
        <taxon>Volvocaceae</taxon>
        <taxon>Volvox</taxon>
    </lineage>
</organism>
<dbReference type="InterPro" id="IPR036770">
    <property type="entry name" value="Ankyrin_rpt-contain_sf"/>
</dbReference>
<reference evidence="3 4" key="1">
    <citation type="journal article" date="2023" name="IScience">
        <title>Expanded male sex-determining region conserved during the evolution of homothallism in the green alga Volvox.</title>
        <authorList>
            <person name="Yamamoto K."/>
            <person name="Matsuzaki R."/>
            <person name="Mahakham W."/>
            <person name="Heman W."/>
            <person name="Sekimoto H."/>
            <person name="Kawachi M."/>
            <person name="Minakuchi Y."/>
            <person name="Toyoda A."/>
            <person name="Nozaki H."/>
        </authorList>
    </citation>
    <scope>NUCLEOTIDE SEQUENCE [LARGE SCALE GENOMIC DNA]</scope>
    <source>
        <strain evidence="3 4">NIES-4468</strain>
    </source>
</reference>
<feature type="region of interest" description="Disordered" evidence="1">
    <location>
        <begin position="831"/>
        <end position="870"/>
    </location>
</feature>
<keyword evidence="2" id="KW-0812">Transmembrane</keyword>
<feature type="region of interest" description="Disordered" evidence="1">
    <location>
        <begin position="1931"/>
        <end position="1952"/>
    </location>
</feature>
<feature type="compositionally biased region" description="Pro residues" evidence="1">
    <location>
        <begin position="856"/>
        <end position="866"/>
    </location>
</feature>
<keyword evidence="4" id="KW-1185">Reference proteome</keyword>
<evidence type="ECO:0000256" key="1">
    <source>
        <dbReference type="SAM" id="MobiDB-lite"/>
    </source>
</evidence>
<evidence type="ECO:0000256" key="2">
    <source>
        <dbReference type="SAM" id="Phobius"/>
    </source>
</evidence>
<feature type="compositionally biased region" description="Basic and acidic residues" evidence="1">
    <location>
        <begin position="494"/>
        <end position="511"/>
    </location>
</feature>
<protein>
    <recommendedName>
        <fullName evidence="5">ANK_REP_REGION domain-containing protein</fullName>
    </recommendedName>
</protein>
<feature type="region of interest" description="Disordered" evidence="1">
    <location>
        <begin position="1297"/>
        <end position="1332"/>
    </location>
</feature>
<feature type="region of interest" description="Disordered" evidence="1">
    <location>
        <begin position="1894"/>
        <end position="1919"/>
    </location>
</feature>
<feature type="region of interest" description="Disordered" evidence="1">
    <location>
        <begin position="491"/>
        <end position="528"/>
    </location>
</feature>
<feature type="region of interest" description="Disordered" evidence="1">
    <location>
        <begin position="2275"/>
        <end position="2295"/>
    </location>
</feature>
<feature type="compositionally biased region" description="Low complexity" evidence="1">
    <location>
        <begin position="837"/>
        <end position="855"/>
    </location>
</feature>
<proteinExistence type="predicted"/>
<feature type="region of interest" description="Disordered" evidence="1">
    <location>
        <begin position="940"/>
        <end position="966"/>
    </location>
</feature>
<dbReference type="Gene3D" id="1.25.40.20">
    <property type="entry name" value="Ankyrin repeat-containing domain"/>
    <property type="match status" value="1"/>
</dbReference>
<feature type="region of interest" description="Disordered" evidence="1">
    <location>
        <begin position="322"/>
        <end position="394"/>
    </location>
</feature>
<dbReference type="EMBL" id="BSDZ01000013">
    <property type="protein sequence ID" value="GLI62611.1"/>
    <property type="molecule type" value="Genomic_DNA"/>
</dbReference>
<keyword evidence="2" id="KW-0472">Membrane</keyword>
<evidence type="ECO:0008006" key="5">
    <source>
        <dbReference type="Google" id="ProtNLM"/>
    </source>
</evidence>
<evidence type="ECO:0000313" key="3">
    <source>
        <dbReference type="EMBL" id="GLI62611.1"/>
    </source>
</evidence>
<name>A0ABQ5RYB6_9CHLO</name>
<feature type="compositionally biased region" description="Basic and acidic residues" evidence="1">
    <location>
        <begin position="138"/>
        <end position="147"/>
    </location>
</feature>
<feature type="region of interest" description="Disordered" evidence="1">
    <location>
        <begin position="562"/>
        <end position="595"/>
    </location>
</feature>
<feature type="region of interest" description="Disordered" evidence="1">
    <location>
        <begin position="1266"/>
        <end position="1285"/>
    </location>
</feature>
<feature type="region of interest" description="Disordered" evidence="1">
    <location>
        <begin position="135"/>
        <end position="194"/>
    </location>
</feature>
<feature type="region of interest" description="Disordered" evidence="1">
    <location>
        <begin position="52"/>
        <end position="73"/>
    </location>
</feature>
<feature type="compositionally biased region" description="Basic and acidic residues" evidence="1">
    <location>
        <begin position="2283"/>
        <end position="2295"/>
    </location>
</feature>
<comment type="caution">
    <text evidence="3">The sequence shown here is derived from an EMBL/GenBank/DDBJ whole genome shotgun (WGS) entry which is preliminary data.</text>
</comment>
<feature type="region of interest" description="Disordered" evidence="1">
    <location>
        <begin position="1560"/>
        <end position="1591"/>
    </location>
</feature>
<evidence type="ECO:0000313" key="4">
    <source>
        <dbReference type="Proteomes" id="UP001165090"/>
    </source>
</evidence>
<gene>
    <name evidence="3" type="ORF">VaNZ11_005273</name>
</gene>
<keyword evidence="2" id="KW-1133">Transmembrane helix</keyword>
<feature type="compositionally biased region" description="Low complexity" evidence="1">
    <location>
        <begin position="1574"/>
        <end position="1591"/>
    </location>
</feature>
<feature type="region of interest" description="Disordered" evidence="1">
    <location>
        <begin position="422"/>
        <end position="459"/>
    </location>
</feature>
<feature type="transmembrane region" description="Helical" evidence="2">
    <location>
        <begin position="2150"/>
        <end position="2170"/>
    </location>
</feature>
<feature type="region of interest" description="Disordered" evidence="1">
    <location>
        <begin position="1147"/>
        <end position="1169"/>
    </location>
</feature>
<feature type="transmembrane region" description="Helical" evidence="2">
    <location>
        <begin position="2208"/>
        <end position="2240"/>
    </location>
</feature>
<feature type="compositionally biased region" description="Basic and acidic residues" evidence="1">
    <location>
        <begin position="62"/>
        <end position="73"/>
    </location>
</feature>
<sequence>MLNVIVLPYPTTFQQALVVSMLVGIVTVLLHCVLRRRRLPDGRTLRHGIGKVQTQPAQMAKTHSEPHTCDDKAREKCSGHCSISEMRTRANSWATELFPQSQLNLGLEPQPAPLQNLCAYSPLGCHACSSPKSADSGIKTDRYHPDDDATPAAASASVTRSPSASFSVGPKPSGDLSQSLASSPSPAIVPMTPPGACPSKHAGGCGVTDVASVGASGATSGIGGALPSDTSFRPDNTSSAYDTARALVCHPWAQPYTPVFTLGRIALKIPDRDPSDLGALAVWTRPYCEALESEGIALVGVYVRQGCIHIVVDLLDLTASNSSGDNSGNGVSNGAGNGPYAGPRPRAPVDGRAATGGQHSPRHGRHLLGTEREEHPCSSSGSSRSNSRRRSGRVVAALTAGDPGVSDGSGVTAAAFSLANQSGGRVSAPGDLLPLAAPSRDRPTTQQHRPHVGRHNTPARVRSAEVAASGAAGPARIAGLVRVAAINAAATGGDRSRSDGDDDGGSQHEDNNGDDDEDDGSGTIAPRSRLHLLSARRLRQLRRASASSLLSGAAAVLGGGVPAPPPVPLPPLPSSTSHDSVTGSSAAAQPPQPGAATAFRLPATLTPETLVHLLGPDIGGGGQTVTVQLPSGGGTWSVQMRQAGGAAIVVPSPPSPRPPPDLTCISPPCVLAGAQGPVMMYAAGTDMHGVATGSGEGATAATGSDTPLTVHMRFRGAYQPCRASLLGDQMPAEALSRVLPLDALRRAEVLCLQLAVPPSLPGLMFVECQRGGLLGAASPVLVAPNAGVWQEIATLQDAAVREGGAALTAVQHLVIDLGLWLEYLTNLRTPPAPQPLPSQRQQQQQQSQARLQPLPSRLPPPPPAPAPLHVGTVQALPQPEVSPQQSTVYDDMEFSAVSDGAGGQPPTSSVAGSGAGIGLGRLFGRSLLRLLSDAELVDPQRQLTTSPQSQQLPQQQQQQQQQRQQIDGIRQLEEMLATAEQHQEKQLNPQRHAIMEQRQSWLRRDAVPGSASIAAAGTSGALGALEAVGLTRPAAGTGVAPETEQAAMGQHAGVGPQVLSPNMGVAFSSSPGPSADAQDPSAVCGDEVGVLDYMRAISDPQTRRVVMPAPSTSLARVENLGVQEARTGVLACEHMGVVPVPLALNTRSRPGGGGRAASGAEFEGRNDGDGGDEGAVLASVSIINPPAVSTRPLQPPSLPRAEAADALPSEVQGVLGMGLRTELMTTPAKPVVAASVATGSGGCGPCVNTCGLSIATVPQPPHAQSLFNGRWQLPSPPPSPLAGAVKATGATQLDQHICEDDGHMPPGTSPPTQAAGDCRGDSEPTDAADAGGLSPAVSINMLVLGPAEAATLSHALMGYGTSTRTGASGNLPPVRTESSGTELRSWDSLTEVAQAVSATLPLPSGALATTPRSCSTFIMSPSPSRRPSLHLYGDASRLRPSGAGSVLPGSCWPIVIGTAAIANTAGSRASSLDSLSERCRGSDDRESSPFLRCNLPSLTAEGVGETAAAEGSASSTLHYVAQDAEMGDAARGRAYHIAQMTAVRTEPASVDGVVCEGPQPALTPRPAAAESEIRPASPARAASPGAGEEIERTPAGTVETVAAATGAGGTIAGTAGSPDISSSDVSTAPAAGAACQAALAGAEAAVPLAAGAATTTASEPFGPPFAENAASLASASVLEASDAAWSQLTAGSSRPHGHWPAFNVTTIGEAPEITALLHARMRHLGLGLLIFSVRRGWLHITSELLGGLARVGMDLAEADAGVAAREGGMGLLHLAVTARQPALLRMLLAVATAPTAVGSGGTELSGAGRRKAFSWDVGARGPMGLTPLHLATALNDGGEVGTLLLEAFPEAPALWFTASDDSGCTPAGMASQAQLHGLTHWAGRRLAESAAWRWQHHPQQQLPNATDRPTQLVGTQQQQQQDVVLLQRNVQQRHEGGLQQPTQRARGGLSMQPQLQSDAFSFANQALSGGDSAVVGSGRGFGDDAGGLNSAAAAASTSAAATAAASSTALSDLTGSTARWNRGMRRRTAWSGRWLTWWNICSRPQQPPYRRESCLRASLTGFADSQMEERYRAYRVNSLSVIDTTCGLVFTCLFLLPALELAWQRRVAELASHCIFNAGLLGPYLLQAVAPALFRRHRDMVLCFGDVFKALLVLLAMLGVMMLPQVWADFARGHMDVVMLVIIKPLSEQIQVWMALMQRTAAVISDTYMYAVVIYGGAILPAAVRAVLQNTAALVLLLLLDVRARLRFLATVSASSVGSGTDDAVSCKMVNAHDSSNGAGLQRDVRNVSHAKKEE</sequence>